<gene>
    <name evidence="2" type="ORF">G6O67_008058</name>
</gene>
<evidence type="ECO:0000313" key="2">
    <source>
        <dbReference type="EMBL" id="KAF4504631.1"/>
    </source>
</evidence>
<sequence length="104" mass="12422">MHMAPSFEEFDDDAWDYGEELFQTWKKKLYDKELYFEIVRTVKRHRLNLLPLEQVNAMERSVERKLVEKAERTLVDWYQPSAESRVPSDIGSRMQRAGRGGNRD</sequence>
<comment type="caution">
    <text evidence="2">The sequence shown here is derived from an EMBL/GenBank/DDBJ whole genome shotgun (WGS) entry which is preliminary data.</text>
</comment>
<evidence type="ECO:0000256" key="1">
    <source>
        <dbReference type="SAM" id="MobiDB-lite"/>
    </source>
</evidence>
<name>A0A8H4LT18_9HYPO</name>
<dbReference type="EMBL" id="JAAVMX010000009">
    <property type="protein sequence ID" value="KAF4504631.1"/>
    <property type="molecule type" value="Genomic_DNA"/>
</dbReference>
<dbReference type="OrthoDB" id="5412996at2759"/>
<evidence type="ECO:0000313" key="3">
    <source>
        <dbReference type="Proteomes" id="UP000557566"/>
    </source>
</evidence>
<dbReference type="AlphaFoldDB" id="A0A8H4LT18"/>
<accession>A0A8H4LT18</accession>
<organism evidence="2 3">
    <name type="scientific">Ophiocordyceps sinensis</name>
    <dbReference type="NCBI Taxonomy" id="72228"/>
    <lineage>
        <taxon>Eukaryota</taxon>
        <taxon>Fungi</taxon>
        <taxon>Dikarya</taxon>
        <taxon>Ascomycota</taxon>
        <taxon>Pezizomycotina</taxon>
        <taxon>Sordariomycetes</taxon>
        <taxon>Hypocreomycetidae</taxon>
        <taxon>Hypocreales</taxon>
        <taxon>Ophiocordycipitaceae</taxon>
        <taxon>Ophiocordyceps</taxon>
    </lineage>
</organism>
<proteinExistence type="predicted"/>
<reference evidence="2 3" key="1">
    <citation type="journal article" date="2020" name="Genome Biol. Evol.">
        <title>A new high-quality draft genome assembly of the Chinese cordyceps Ophiocordyceps sinensis.</title>
        <authorList>
            <person name="Shu R."/>
            <person name="Zhang J."/>
            <person name="Meng Q."/>
            <person name="Zhang H."/>
            <person name="Zhou G."/>
            <person name="Li M."/>
            <person name="Wu P."/>
            <person name="Zhao Y."/>
            <person name="Chen C."/>
            <person name="Qin Q."/>
        </authorList>
    </citation>
    <scope>NUCLEOTIDE SEQUENCE [LARGE SCALE GENOMIC DNA]</scope>
    <source>
        <strain evidence="2 3">IOZ07</strain>
    </source>
</reference>
<keyword evidence="3" id="KW-1185">Reference proteome</keyword>
<dbReference type="Proteomes" id="UP000557566">
    <property type="component" value="Unassembled WGS sequence"/>
</dbReference>
<feature type="region of interest" description="Disordered" evidence="1">
    <location>
        <begin position="82"/>
        <end position="104"/>
    </location>
</feature>
<protein>
    <submittedName>
        <fullName evidence="2">Uncharacterized protein</fullName>
    </submittedName>
</protein>